<feature type="compositionally biased region" description="Acidic residues" evidence="1">
    <location>
        <begin position="296"/>
        <end position="358"/>
    </location>
</feature>
<dbReference type="EMBL" id="QLLG01000075">
    <property type="protein sequence ID" value="RMX68371.1"/>
    <property type="molecule type" value="Genomic_DNA"/>
</dbReference>
<dbReference type="Proteomes" id="UP000282087">
    <property type="component" value="Unassembled WGS sequence"/>
</dbReference>
<dbReference type="Proteomes" id="UP000286097">
    <property type="component" value="Unassembled WGS sequence"/>
</dbReference>
<name>A0A3M6VQR2_9STRA</name>
<feature type="region of interest" description="Disordered" evidence="1">
    <location>
        <begin position="289"/>
        <end position="407"/>
    </location>
</feature>
<proteinExistence type="predicted"/>
<gene>
    <name evidence="3" type="ORF">DD237_005379</name>
    <name evidence="2" type="ORF">DD238_005284</name>
</gene>
<protein>
    <submittedName>
        <fullName evidence="2">Uncharacterized protein</fullName>
    </submittedName>
</protein>
<feature type="compositionally biased region" description="Acidic residues" evidence="1">
    <location>
        <begin position="178"/>
        <end position="207"/>
    </location>
</feature>
<sequence length="431" mass="47834">MTEPSSIFEGVPAVGHEVENLPVVFSASNSSSGTNKRSATEVFEEDSIEDLNDTKTTLDDVSVPRVPKKSKLLDEELPDVDDNEEFPMQTEEMDENLALSLENGENDLNVDDEALLLASSSHNIRDKDLYVATEKDEEEFALVKEEKEENDEEEEENEEEEKSEEKSDFSTLINNEIDIVDVDEEEEEDEEAEDYEEQFSEEEEEEEKATMRAVARAQNQKEARDLLLQLDDSTRSKLCLTAMEKYGEELFYGHEDARDAILVDACAQDSILSLMRDAIRVKDLYLRGSSAAAPLELDDDEDEEDEDEDEGEGEDEIGGYEDEEEEEEDADDEEEQSTGSIEDNDDEVVVISEEEEGEKADIEASSVMPQPHSAAETGCDTDPNDGYKGDHSEQGIMEGESLGNVGAAGDSALELSIDGEGSSLPNASSYT</sequence>
<dbReference type="EMBL" id="QKXF01000765">
    <property type="protein sequence ID" value="RQM09135.1"/>
    <property type="molecule type" value="Genomic_DNA"/>
</dbReference>
<comment type="caution">
    <text evidence="2">The sequence shown here is derived from an EMBL/GenBank/DDBJ whole genome shotgun (WGS) entry which is preliminary data.</text>
</comment>
<dbReference type="VEuPathDB" id="FungiDB:DD237_005379"/>
<feature type="region of interest" description="Disordered" evidence="1">
    <location>
        <begin position="129"/>
        <end position="216"/>
    </location>
</feature>
<evidence type="ECO:0000313" key="3">
    <source>
        <dbReference type="EMBL" id="RQM09135.1"/>
    </source>
</evidence>
<evidence type="ECO:0000256" key="1">
    <source>
        <dbReference type="SAM" id="MobiDB-lite"/>
    </source>
</evidence>
<accession>A0A3M6VQR2</accession>
<dbReference type="AlphaFoldDB" id="A0A3M6VQR2"/>
<organism evidence="2 4">
    <name type="scientific">Peronospora effusa</name>
    <dbReference type="NCBI Taxonomy" id="542832"/>
    <lineage>
        <taxon>Eukaryota</taxon>
        <taxon>Sar</taxon>
        <taxon>Stramenopiles</taxon>
        <taxon>Oomycota</taxon>
        <taxon>Peronosporomycetes</taxon>
        <taxon>Peronosporales</taxon>
        <taxon>Peronosporaceae</taxon>
        <taxon>Peronospora</taxon>
    </lineage>
</organism>
<evidence type="ECO:0000313" key="4">
    <source>
        <dbReference type="Proteomes" id="UP000282087"/>
    </source>
</evidence>
<evidence type="ECO:0000313" key="5">
    <source>
        <dbReference type="Proteomes" id="UP000286097"/>
    </source>
</evidence>
<dbReference type="STRING" id="542832.A0A3M6VQR2"/>
<reference evidence="4 5" key="1">
    <citation type="submission" date="2018-06" db="EMBL/GenBank/DDBJ databases">
        <title>Comparative genomics of downy mildews reveals potential adaptations to biotrophy.</title>
        <authorList>
            <person name="Fletcher K."/>
            <person name="Klosterman S.J."/>
            <person name="Derevnina L."/>
            <person name="Martin F."/>
            <person name="Koike S."/>
            <person name="Reyes Chin-Wo S."/>
            <person name="Mou B."/>
            <person name="Michelmore R."/>
        </authorList>
    </citation>
    <scope>NUCLEOTIDE SEQUENCE [LARGE SCALE GENOMIC DNA]</scope>
    <source>
        <strain evidence="3 5">R13</strain>
        <strain evidence="2 4">R14</strain>
    </source>
</reference>
<evidence type="ECO:0000313" key="2">
    <source>
        <dbReference type="EMBL" id="RMX68371.1"/>
    </source>
</evidence>
<feature type="compositionally biased region" description="Acidic residues" evidence="1">
    <location>
        <begin position="148"/>
        <end position="162"/>
    </location>
</feature>
<keyword evidence="4" id="KW-1185">Reference proteome</keyword>